<name>A0ABV2YEI0_9ACTN</name>
<evidence type="ECO:0000256" key="1">
    <source>
        <dbReference type="SAM" id="SignalP"/>
    </source>
</evidence>
<keyword evidence="3" id="KW-1185">Reference proteome</keyword>
<evidence type="ECO:0000313" key="3">
    <source>
        <dbReference type="Proteomes" id="UP001550850"/>
    </source>
</evidence>
<dbReference type="SUPFAM" id="SSF82171">
    <property type="entry name" value="DPP6 N-terminal domain-like"/>
    <property type="match status" value="1"/>
</dbReference>
<gene>
    <name evidence="2" type="ORF">AB0E65_07955</name>
</gene>
<feature type="chain" id="PRO_5046122053" evidence="1">
    <location>
        <begin position="31"/>
        <end position="591"/>
    </location>
</feature>
<accession>A0ABV2YEI0</accession>
<dbReference type="Gene3D" id="2.130.10.10">
    <property type="entry name" value="YVTN repeat-like/Quinoprotein amine dehydrogenase"/>
    <property type="match status" value="1"/>
</dbReference>
<dbReference type="InterPro" id="IPR015943">
    <property type="entry name" value="WD40/YVTN_repeat-like_dom_sf"/>
</dbReference>
<comment type="caution">
    <text evidence="2">The sequence shown here is derived from an EMBL/GenBank/DDBJ whole genome shotgun (WGS) entry which is preliminary data.</text>
</comment>
<evidence type="ECO:0000313" key="2">
    <source>
        <dbReference type="EMBL" id="MEU3554140.1"/>
    </source>
</evidence>
<feature type="signal peptide" evidence="1">
    <location>
        <begin position="1"/>
        <end position="30"/>
    </location>
</feature>
<sequence length="591" mass="60564">MNVYGARGGGRVRTALLAVVMAGAGLTATAGPAAAGTAPEAGTAGTVVKLPVSSFSQFAVDAANRRVWIADENTADGGRGPGTILGYDFDGVLRAQRQTEGRVSGIAAEPGGARVLVGQRDGIQAFDAELSPLGVTPAPVDDCGRELFHAGHLLFFTSQEGASPQDCAEATAMPTVHATAADGTEPRTVMYLSERGHLEAGPTDMLMIVPERSASNDDPNINLYRVVEENEYGGVLDFLGETWLSEDGTGLGGLDFRDAAFSPDGSTLAFADPARGTALLTPPGLSARENPYAPLPEGAEPTAVAYSGDGTWFARGAAASGDAADLLLGPADPADTRPPVEVVLEGEGGDRVVPRGVEFAPDGRSLFVVTTDAAGTGYWLHVIPTPDGLSASRFADGTSQEPARATAGERVTLRGRLELDGPAPADAPRIEVVREDADGAHALESVTAGADGAFTVSDVPQLVGEATYRFSYAGDGLHKAAEDARVTVPVAKASAALELTAPAEATRKGGVEITGALRARGLPLAAPATLTVTAADRDGVVRLAPVTAGADGTFTVRHAPRSKGDVTYTVTWAGDALHEGAEASATVRVRR</sequence>
<proteinExistence type="predicted"/>
<dbReference type="Proteomes" id="UP001550850">
    <property type="component" value="Unassembled WGS sequence"/>
</dbReference>
<dbReference type="EMBL" id="JBEZUR010000008">
    <property type="protein sequence ID" value="MEU3554140.1"/>
    <property type="molecule type" value="Genomic_DNA"/>
</dbReference>
<organism evidence="2 3">
    <name type="scientific">Streptomyces fragilis</name>
    <dbReference type="NCBI Taxonomy" id="67301"/>
    <lineage>
        <taxon>Bacteria</taxon>
        <taxon>Bacillati</taxon>
        <taxon>Actinomycetota</taxon>
        <taxon>Actinomycetes</taxon>
        <taxon>Kitasatosporales</taxon>
        <taxon>Streptomycetaceae</taxon>
        <taxon>Streptomyces</taxon>
    </lineage>
</organism>
<protein>
    <submittedName>
        <fullName evidence="2">Ig-like domain repeat protein</fullName>
    </submittedName>
</protein>
<dbReference type="RefSeq" id="WP_159105656.1">
    <property type="nucleotide sequence ID" value="NZ_BEVZ01000004.1"/>
</dbReference>
<reference evidence="2 3" key="1">
    <citation type="submission" date="2024-06" db="EMBL/GenBank/DDBJ databases">
        <title>The Natural Products Discovery Center: Release of the First 8490 Sequenced Strains for Exploring Actinobacteria Biosynthetic Diversity.</title>
        <authorList>
            <person name="Kalkreuter E."/>
            <person name="Kautsar S.A."/>
            <person name="Yang D."/>
            <person name="Bader C.D."/>
            <person name="Teijaro C.N."/>
            <person name="Fluegel L."/>
            <person name="Davis C.M."/>
            <person name="Simpson J.R."/>
            <person name="Lauterbach L."/>
            <person name="Steele A.D."/>
            <person name="Gui C."/>
            <person name="Meng S."/>
            <person name="Li G."/>
            <person name="Viehrig K."/>
            <person name="Ye F."/>
            <person name="Su P."/>
            <person name="Kiefer A.F."/>
            <person name="Nichols A."/>
            <person name="Cepeda A.J."/>
            <person name="Yan W."/>
            <person name="Fan B."/>
            <person name="Jiang Y."/>
            <person name="Adhikari A."/>
            <person name="Zheng C.-J."/>
            <person name="Schuster L."/>
            <person name="Cowan T.M."/>
            <person name="Smanski M.J."/>
            <person name="Chevrette M.G."/>
            <person name="De Carvalho L.P.S."/>
            <person name="Shen B."/>
        </authorList>
    </citation>
    <scope>NUCLEOTIDE SEQUENCE [LARGE SCALE GENOMIC DNA]</scope>
    <source>
        <strain evidence="2 3">NPDC038104</strain>
    </source>
</reference>
<keyword evidence="1" id="KW-0732">Signal</keyword>